<proteinExistence type="predicted"/>
<name>A0A077MEP4_9MICO</name>
<dbReference type="Proteomes" id="UP000035720">
    <property type="component" value="Unassembled WGS sequence"/>
</dbReference>
<keyword evidence="1" id="KW-0812">Transmembrane</keyword>
<protein>
    <recommendedName>
        <fullName evidence="4">DUF1345 domain-containing protein</fullName>
    </recommendedName>
</protein>
<accession>A0A077MEP4</accession>
<keyword evidence="3" id="KW-1185">Reference proteome</keyword>
<reference evidence="2 3" key="1">
    <citation type="journal article" date="2013" name="ISME J.">
        <title>A metabolic model for members of the genus Tetrasphaera involved in enhanced biological phosphorus removal.</title>
        <authorList>
            <person name="Kristiansen R."/>
            <person name="Nguyen H.T.T."/>
            <person name="Saunders A.M."/>
            <person name="Nielsen J.L."/>
            <person name="Wimmer R."/>
            <person name="Le V.Q."/>
            <person name="McIlroy S.J."/>
            <person name="Petrovski S."/>
            <person name="Seviour R.J."/>
            <person name="Calteau A."/>
            <person name="Nielsen K.L."/>
            <person name="Nielsen P.H."/>
        </authorList>
    </citation>
    <scope>NUCLEOTIDE SEQUENCE [LARGE SCALE GENOMIC DNA]</scope>
    <source>
        <strain evidence="2 3">Ben 74</strain>
    </source>
</reference>
<feature type="transmembrane region" description="Helical" evidence="1">
    <location>
        <begin position="91"/>
        <end position="113"/>
    </location>
</feature>
<feature type="transmembrane region" description="Helical" evidence="1">
    <location>
        <begin position="205"/>
        <end position="225"/>
    </location>
</feature>
<keyword evidence="1" id="KW-1133">Transmembrane helix</keyword>
<dbReference type="STRING" id="1193518.BN13_390064"/>
<sequence>MSFMPSRSQSSQPRKHHAPNKISRLGIGAAVGAIVAWLVPTPPDAGIIGKLLLAFCVTSLVFAIPLLSVMMRADADRTRDLVHGLDAGRSFVDLIVVVASLASLAGVGMMLLTGSTPADQRFAEAILSLATVGAAWLLIPTSFAMRYARHWFNAQPDSVDLHQDEPPSYSDFVYLAFTVAMTYAISDTDLKTSEIRRIAIRQAGLSYLFGTVIIAASINLLAGLAG</sequence>
<dbReference type="AlphaFoldDB" id="A0A077MEP4"/>
<dbReference type="InterPro" id="IPR009781">
    <property type="entry name" value="DUF1345"/>
</dbReference>
<comment type="caution">
    <text evidence="2">The sequence shown here is derived from an EMBL/GenBank/DDBJ whole genome shotgun (WGS) entry which is preliminary data.</text>
</comment>
<evidence type="ECO:0000313" key="3">
    <source>
        <dbReference type="Proteomes" id="UP000035720"/>
    </source>
</evidence>
<feature type="transmembrane region" description="Helical" evidence="1">
    <location>
        <begin position="21"/>
        <end position="39"/>
    </location>
</feature>
<dbReference type="EMBL" id="CAJC01000149">
    <property type="protein sequence ID" value="CCI53447.1"/>
    <property type="molecule type" value="Genomic_DNA"/>
</dbReference>
<feature type="transmembrane region" description="Helical" evidence="1">
    <location>
        <begin position="51"/>
        <end position="70"/>
    </location>
</feature>
<feature type="transmembrane region" description="Helical" evidence="1">
    <location>
        <begin position="125"/>
        <end position="145"/>
    </location>
</feature>
<evidence type="ECO:0008006" key="4">
    <source>
        <dbReference type="Google" id="ProtNLM"/>
    </source>
</evidence>
<organism evidence="2 3">
    <name type="scientific">Nostocoides jenkinsii Ben 74</name>
    <dbReference type="NCBI Taxonomy" id="1193518"/>
    <lineage>
        <taxon>Bacteria</taxon>
        <taxon>Bacillati</taxon>
        <taxon>Actinomycetota</taxon>
        <taxon>Actinomycetes</taxon>
        <taxon>Micrococcales</taxon>
        <taxon>Intrasporangiaceae</taxon>
        <taxon>Nostocoides</taxon>
    </lineage>
</organism>
<evidence type="ECO:0000256" key="1">
    <source>
        <dbReference type="SAM" id="Phobius"/>
    </source>
</evidence>
<evidence type="ECO:0000313" key="2">
    <source>
        <dbReference type="EMBL" id="CCI53447.1"/>
    </source>
</evidence>
<keyword evidence="1" id="KW-0472">Membrane</keyword>
<dbReference type="Pfam" id="PF07077">
    <property type="entry name" value="DUF1345"/>
    <property type="match status" value="1"/>
</dbReference>
<gene>
    <name evidence="2" type="ORF">BN13_390064</name>
</gene>